<comment type="caution">
    <text evidence="2">The sequence shown here is derived from an EMBL/GenBank/DDBJ whole genome shotgun (WGS) entry which is preliminary data.</text>
</comment>
<feature type="signal peptide" evidence="1">
    <location>
        <begin position="1"/>
        <end position="18"/>
    </location>
</feature>
<dbReference type="GO" id="GO:0043066">
    <property type="term" value="P:negative regulation of apoptotic process"/>
    <property type="evidence" value="ECO:0007669"/>
    <property type="project" value="TreeGrafter"/>
</dbReference>
<evidence type="ECO:0000313" key="2">
    <source>
        <dbReference type="EMBL" id="CAB3387125.1"/>
    </source>
</evidence>
<dbReference type="CDD" id="cd00022">
    <property type="entry name" value="BIR"/>
    <property type="match status" value="1"/>
</dbReference>
<dbReference type="GO" id="GO:0005737">
    <property type="term" value="C:cytoplasm"/>
    <property type="evidence" value="ECO:0007669"/>
    <property type="project" value="TreeGrafter"/>
</dbReference>
<dbReference type="EMBL" id="CADEPI010000539">
    <property type="protein sequence ID" value="CAB3387125.1"/>
    <property type="molecule type" value="Genomic_DNA"/>
</dbReference>
<proteinExistence type="predicted"/>
<dbReference type="Gene3D" id="1.10.1170.10">
    <property type="entry name" value="Inhibitor Of Apoptosis Protein (2mihbC-IAP-1), Chain A"/>
    <property type="match status" value="2"/>
</dbReference>
<dbReference type="InterPro" id="IPR050784">
    <property type="entry name" value="IAP"/>
</dbReference>
<evidence type="ECO:0000256" key="1">
    <source>
        <dbReference type="SAM" id="SignalP"/>
    </source>
</evidence>
<dbReference type="GO" id="GO:0031398">
    <property type="term" value="P:positive regulation of protein ubiquitination"/>
    <property type="evidence" value="ECO:0007669"/>
    <property type="project" value="TreeGrafter"/>
</dbReference>
<keyword evidence="1" id="KW-0732">Signal</keyword>
<dbReference type="OrthoDB" id="2196114at2759"/>
<dbReference type="PANTHER" id="PTHR10044:SF139">
    <property type="entry name" value="DEATH-ASSOCIATED INHIBITOR OF APOPTOSIS 2"/>
    <property type="match status" value="1"/>
</dbReference>
<dbReference type="GO" id="GO:0051726">
    <property type="term" value="P:regulation of cell cycle"/>
    <property type="evidence" value="ECO:0007669"/>
    <property type="project" value="TreeGrafter"/>
</dbReference>
<dbReference type="Proteomes" id="UP000494165">
    <property type="component" value="Unassembled WGS sequence"/>
</dbReference>
<organism evidence="2 3">
    <name type="scientific">Cloeon dipterum</name>
    <dbReference type="NCBI Taxonomy" id="197152"/>
    <lineage>
        <taxon>Eukaryota</taxon>
        <taxon>Metazoa</taxon>
        <taxon>Ecdysozoa</taxon>
        <taxon>Arthropoda</taxon>
        <taxon>Hexapoda</taxon>
        <taxon>Insecta</taxon>
        <taxon>Pterygota</taxon>
        <taxon>Palaeoptera</taxon>
        <taxon>Ephemeroptera</taxon>
        <taxon>Pisciforma</taxon>
        <taxon>Baetidae</taxon>
        <taxon>Cloeon</taxon>
    </lineage>
</organism>
<name>A0A8S1E2A0_9INSE</name>
<evidence type="ECO:0000313" key="3">
    <source>
        <dbReference type="Proteomes" id="UP000494165"/>
    </source>
</evidence>
<accession>A0A8S1E2A0</accession>
<feature type="chain" id="PRO_5035758428" evidence="1">
    <location>
        <begin position="19"/>
        <end position="337"/>
    </location>
</feature>
<keyword evidence="3" id="KW-1185">Reference proteome</keyword>
<reference evidence="2 3" key="1">
    <citation type="submission" date="2020-04" db="EMBL/GenBank/DDBJ databases">
        <authorList>
            <person name="Alioto T."/>
            <person name="Alioto T."/>
            <person name="Gomez Garrido J."/>
        </authorList>
    </citation>
    <scope>NUCLEOTIDE SEQUENCE [LARGE SCALE GENOMIC DNA]</scope>
</reference>
<dbReference type="SMART" id="SM00238">
    <property type="entry name" value="BIR"/>
    <property type="match status" value="2"/>
</dbReference>
<dbReference type="GO" id="GO:0005634">
    <property type="term" value="C:nucleus"/>
    <property type="evidence" value="ECO:0007669"/>
    <property type="project" value="TreeGrafter"/>
</dbReference>
<dbReference type="GO" id="GO:0061630">
    <property type="term" value="F:ubiquitin protein ligase activity"/>
    <property type="evidence" value="ECO:0007669"/>
    <property type="project" value="TreeGrafter"/>
</dbReference>
<dbReference type="AlphaFoldDB" id="A0A8S1E2A0"/>
<dbReference type="PROSITE" id="PS50143">
    <property type="entry name" value="BIR_REPEAT_2"/>
    <property type="match status" value="2"/>
</dbReference>
<dbReference type="GO" id="GO:0043027">
    <property type="term" value="F:cysteine-type endopeptidase inhibitor activity involved in apoptotic process"/>
    <property type="evidence" value="ECO:0007669"/>
    <property type="project" value="TreeGrafter"/>
</dbReference>
<sequence>MSLLTLLLYSRLFRFEAGAPPLCTTPNGVKLNPNLAMHRFFTYPMDFHWKFTTDLALMLAEGGIYYVNFSMSSYSFLRCNFCELTIHPNQFESYFSSRNYLTVRNLIGKNHCEFDCKISQGDTKNEPMGKARKLDNNLESDRLFSMINKTACLPVEPFSAARSGFYSPTSLGEDKTVICAFCQLRLPGAQLQGEKPDEEHKLWSPLCRLMSGDKSAANVAIQTETVEIKKEVKIHTGASRPFNMLEEQNLPAAPLNPKYATLKNRIDSFKDAWPKSLSQMPEELARAGFFYHGVGDRVICFLCNLGLKDWDTKDDPIDQHCKWNSNCKYWQMSNDAG</sequence>
<gene>
    <name evidence="2" type="ORF">CLODIP_2_CD14633</name>
</gene>
<dbReference type="Pfam" id="PF00653">
    <property type="entry name" value="BIR"/>
    <property type="match status" value="2"/>
</dbReference>
<protein>
    <submittedName>
        <fullName evidence="2">Uncharacterized protein</fullName>
    </submittedName>
</protein>
<dbReference type="SUPFAM" id="SSF57924">
    <property type="entry name" value="Inhibitor of apoptosis (IAP) repeat"/>
    <property type="match status" value="2"/>
</dbReference>
<dbReference type="InterPro" id="IPR001370">
    <property type="entry name" value="BIR_rpt"/>
</dbReference>
<dbReference type="PANTHER" id="PTHR10044">
    <property type="entry name" value="INHIBITOR OF APOPTOSIS"/>
    <property type="match status" value="1"/>
</dbReference>